<dbReference type="InterPro" id="IPR008920">
    <property type="entry name" value="TF_FadR/GntR_C"/>
</dbReference>
<dbReference type="GO" id="GO:0003677">
    <property type="term" value="F:DNA binding"/>
    <property type="evidence" value="ECO:0007669"/>
    <property type="project" value="UniProtKB-KW"/>
</dbReference>
<evidence type="ECO:0000256" key="1">
    <source>
        <dbReference type="ARBA" id="ARBA00023015"/>
    </source>
</evidence>
<keyword evidence="3" id="KW-0804">Transcription</keyword>
<dbReference type="Gene3D" id="1.20.120.530">
    <property type="entry name" value="GntR ligand-binding domain-like"/>
    <property type="match status" value="1"/>
</dbReference>
<dbReference type="SUPFAM" id="SSF46785">
    <property type="entry name" value="Winged helix' DNA-binding domain"/>
    <property type="match status" value="1"/>
</dbReference>
<gene>
    <name evidence="6" type="ORF">DIC66_13325</name>
</gene>
<evidence type="ECO:0000259" key="5">
    <source>
        <dbReference type="PROSITE" id="PS50949"/>
    </source>
</evidence>
<evidence type="ECO:0000313" key="7">
    <source>
        <dbReference type="Proteomes" id="UP000260665"/>
    </source>
</evidence>
<dbReference type="GO" id="GO:0003700">
    <property type="term" value="F:DNA-binding transcription factor activity"/>
    <property type="evidence" value="ECO:0007669"/>
    <property type="project" value="InterPro"/>
</dbReference>
<reference evidence="6 7" key="1">
    <citation type="submission" date="2018-05" db="EMBL/GenBank/DDBJ databases">
        <title>Rhodoferax soyangensis sp.nov., isolated from an oligotrophic freshwater lake.</title>
        <authorList>
            <person name="Park M."/>
        </authorList>
    </citation>
    <scope>NUCLEOTIDE SEQUENCE [LARGE SCALE GENOMIC DNA]</scope>
    <source>
        <strain evidence="6 7">IMCC26218</strain>
    </source>
</reference>
<dbReference type="PROSITE" id="PS50949">
    <property type="entry name" value="HTH_GNTR"/>
    <property type="match status" value="1"/>
</dbReference>
<dbReference type="InterPro" id="IPR036388">
    <property type="entry name" value="WH-like_DNA-bd_sf"/>
</dbReference>
<evidence type="ECO:0000256" key="3">
    <source>
        <dbReference type="ARBA" id="ARBA00023163"/>
    </source>
</evidence>
<feature type="compositionally biased region" description="Low complexity" evidence="4">
    <location>
        <begin position="1"/>
        <end position="26"/>
    </location>
</feature>
<dbReference type="InterPro" id="IPR036390">
    <property type="entry name" value="WH_DNA-bd_sf"/>
</dbReference>
<name>A0A3E1RAA1_9BURK</name>
<sequence>MATTTKKPTPAKARPAVASAKAPATAPKRRAADVAYETLEELISTLQLQPGSQVVEAELVQRTQLGRTPLREALLRMVSTGLIVQQPRRGLLVSGIDLADHLDVVQTRRVLESLIAACSARRASEQQRKDIVLCAKRMVRAAAADRLDDYMHADIALDRVNHAASQNASAVKAVVPLIVQCRRFWYAYRHAGDITEGAAAHMQLAEGIASGVEAEAVAGAERLSDYLLGFTERVIAN</sequence>
<dbReference type="Gene3D" id="1.10.10.10">
    <property type="entry name" value="Winged helix-like DNA-binding domain superfamily/Winged helix DNA-binding domain"/>
    <property type="match status" value="1"/>
</dbReference>
<keyword evidence="1" id="KW-0805">Transcription regulation</keyword>
<dbReference type="RefSeq" id="WP_117178005.1">
    <property type="nucleotide sequence ID" value="NZ_QFZK01000008.1"/>
</dbReference>
<feature type="domain" description="HTH gntR-type" evidence="5">
    <location>
        <begin position="29"/>
        <end position="96"/>
    </location>
</feature>
<proteinExistence type="predicted"/>
<organism evidence="6 7">
    <name type="scientific">Rhodoferax lacus</name>
    <dbReference type="NCBI Taxonomy" id="2184758"/>
    <lineage>
        <taxon>Bacteria</taxon>
        <taxon>Pseudomonadati</taxon>
        <taxon>Pseudomonadota</taxon>
        <taxon>Betaproteobacteria</taxon>
        <taxon>Burkholderiales</taxon>
        <taxon>Comamonadaceae</taxon>
        <taxon>Rhodoferax</taxon>
    </lineage>
</organism>
<feature type="region of interest" description="Disordered" evidence="4">
    <location>
        <begin position="1"/>
        <end position="29"/>
    </location>
</feature>
<dbReference type="EMBL" id="QFZK01000008">
    <property type="protein sequence ID" value="RFO96289.1"/>
    <property type="molecule type" value="Genomic_DNA"/>
</dbReference>
<dbReference type="SUPFAM" id="SSF48008">
    <property type="entry name" value="GntR ligand-binding domain-like"/>
    <property type="match status" value="1"/>
</dbReference>
<comment type="caution">
    <text evidence="6">The sequence shown here is derived from an EMBL/GenBank/DDBJ whole genome shotgun (WGS) entry which is preliminary data.</text>
</comment>
<dbReference type="PANTHER" id="PTHR43537:SF45">
    <property type="entry name" value="GNTR FAMILY REGULATORY PROTEIN"/>
    <property type="match status" value="1"/>
</dbReference>
<evidence type="ECO:0000256" key="2">
    <source>
        <dbReference type="ARBA" id="ARBA00023125"/>
    </source>
</evidence>
<keyword evidence="7" id="KW-1185">Reference proteome</keyword>
<dbReference type="InterPro" id="IPR011711">
    <property type="entry name" value="GntR_C"/>
</dbReference>
<evidence type="ECO:0000313" key="6">
    <source>
        <dbReference type="EMBL" id="RFO96289.1"/>
    </source>
</evidence>
<evidence type="ECO:0000256" key="4">
    <source>
        <dbReference type="SAM" id="MobiDB-lite"/>
    </source>
</evidence>
<dbReference type="SMART" id="SM00345">
    <property type="entry name" value="HTH_GNTR"/>
    <property type="match status" value="1"/>
</dbReference>
<accession>A0A3E1RAA1</accession>
<dbReference type="OrthoDB" id="8851860at2"/>
<dbReference type="PANTHER" id="PTHR43537">
    <property type="entry name" value="TRANSCRIPTIONAL REGULATOR, GNTR FAMILY"/>
    <property type="match status" value="1"/>
</dbReference>
<keyword evidence="2" id="KW-0238">DNA-binding</keyword>
<dbReference type="Pfam" id="PF00392">
    <property type="entry name" value="GntR"/>
    <property type="match status" value="1"/>
</dbReference>
<dbReference type="SMART" id="SM00895">
    <property type="entry name" value="FCD"/>
    <property type="match status" value="1"/>
</dbReference>
<dbReference type="InterPro" id="IPR000524">
    <property type="entry name" value="Tscrpt_reg_HTH_GntR"/>
</dbReference>
<dbReference type="Proteomes" id="UP000260665">
    <property type="component" value="Unassembled WGS sequence"/>
</dbReference>
<dbReference type="Pfam" id="PF07729">
    <property type="entry name" value="FCD"/>
    <property type="match status" value="1"/>
</dbReference>
<dbReference type="AlphaFoldDB" id="A0A3E1RAA1"/>
<protein>
    <submittedName>
        <fullName evidence="6">GntR family transcriptional regulator</fullName>
    </submittedName>
</protein>